<comment type="caution">
    <text evidence="3">The sequence shown here is derived from an EMBL/GenBank/DDBJ whole genome shotgun (WGS) entry which is preliminary data.</text>
</comment>
<evidence type="ECO:0000313" key="4">
    <source>
        <dbReference type="Proteomes" id="UP001151081"/>
    </source>
</evidence>
<dbReference type="Proteomes" id="UP001151081">
    <property type="component" value="Unassembled WGS sequence"/>
</dbReference>
<keyword evidence="4" id="KW-1185">Reference proteome</keyword>
<feature type="compositionally biased region" description="Pro residues" evidence="1">
    <location>
        <begin position="24"/>
        <end position="33"/>
    </location>
</feature>
<dbReference type="RefSeq" id="WP_272424478.1">
    <property type="nucleotide sequence ID" value="NZ_JAGTJJ010000038.1"/>
</dbReference>
<proteinExistence type="predicted"/>
<evidence type="ECO:0000256" key="2">
    <source>
        <dbReference type="SAM" id="SignalP"/>
    </source>
</evidence>
<name>A0A9X3XCC0_9BACT</name>
<dbReference type="EMBL" id="JAGTJJ010000038">
    <property type="protein sequence ID" value="MDC3986383.1"/>
    <property type="molecule type" value="Genomic_DNA"/>
</dbReference>
<evidence type="ECO:0000313" key="3">
    <source>
        <dbReference type="EMBL" id="MDC3986383.1"/>
    </source>
</evidence>
<feature type="compositionally biased region" description="Low complexity" evidence="1">
    <location>
        <begin position="34"/>
        <end position="49"/>
    </location>
</feature>
<evidence type="ECO:0000256" key="1">
    <source>
        <dbReference type="SAM" id="MobiDB-lite"/>
    </source>
</evidence>
<feature type="chain" id="PRO_5040764248" description="Lipoprotein" evidence="2">
    <location>
        <begin position="18"/>
        <end position="122"/>
    </location>
</feature>
<sequence length="122" mass="13411">MSTFRIVAFTISALASACTTSTPEPQPPPPPAPAQDAPSASAAPALDLSTPEKARATIYEVLRRDDKEAFKRCVSKRVLERQNDQFDTWYAVWKAAADKGPPEKFQKIGVTQEDGVYKLDEN</sequence>
<reference evidence="3 4" key="1">
    <citation type="submission" date="2021-04" db="EMBL/GenBank/DDBJ databases">
        <title>Genome analysis of Polyangium sp.</title>
        <authorList>
            <person name="Li Y."/>
            <person name="Wang J."/>
        </authorList>
    </citation>
    <scope>NUCLEOTIDE SEQUENCE [LARGE SCALE GENOMIC DNA]</scope>
    <source>
        <strain evidence="3 4">SDU14</strain>
    </source>
</reference>
<feature type="signal peptide" evidence="2">
    <location>
        <begin position="1"/>
        <end position="17"/>
    </location>
</feature>
<organism evidence="3 4">
    <name type="scientific">Polyangium jinanense</name>
    <dbReference type="NCBI Taxonomy" id="2829994"/>
    <lineage>
        <taxon>Bacteria</taxon>
        <taxon>Pseudomonadati</taxon>
        <taxon>Myxococcota</taxon>
        <taxon>Polyangia</taxon>
        <taxon>Polyangiales</taxon>
        <taxon>Polyangiaceae</taxon>
        <taxon>Polyangium</taxon>
    </lineage>
</organism>
<dbReference type="AlphaFoldDB" id="A0A9X3XCC0"/>
<evidence type="ECO:0008006" key="5">
    <source>
        <dbReference type="Google" id="ProtNLM"/>
    </source>
</evidence>
<gene>
    <name evidence="3" type="ORF">KEG57_38260</name>
</gene>
<protein>
    <recommendedName>
        <fullName evidence="5">Lipoprotein</fullName>
    </recommendedName>
</protein>
<accession>A0A9X3XCC0</accession>
<dbReference type="PROSITE" id="PS51257">
    <property type="entry name" value="PROKAR_LIPOPROTEIN"/>
    <property type="match status" value="1"/>
</dbReference>
<feature type="region of interest" description="Disordered" evidence="1">
    <location>
        <begin position="18"/>
        <end position="51"/>
    </location>
</feature>
<keyword evidence="2" id="KW-0732">Signal</keyword>